<proteinExistence type="predicted"/>
<evidence type="ECO:0000313" key="2">
    <source>
        <dbReference type="Proteomes" id="UP000887116"/>
    </source>
</evidence>
<dbReference type="AlphaFoldDB" id="A0A8X6FPJ1"/>
<comment type="caution">
    <text evidence="1">The sequence shown here is derived from an EMBL/GenBank/DDBJ whole genome shotgun (WGS) entry which is preliminary data.</text>
</comment>
<reference evidence="1" key="1">
    <citation type="submission" date="2020-07" db="EMBL/GenBank/DDBJ databases">
        <title>Multicomponent nature underlies the extraordinary mechanical properties of spider dragline silk.</title>
        <authorList>
            <person name="Kono N."/>
            <person name="Nakamura H."/>
            <person name="Mori M."/>
            <person name="Yoshida Y."/>
            <person name="Ohtoshi R."/>
            <person name="Malay A.D."/>
            <person name="Moran D.A.P."/>
            <person name="Tomita M."/>
            <person name="Numata K."/>
            <person name="Arakawa K."/>
        </authorList>
    </citation>
    <scope>NUCLEOTIDE SEQUENCE</scope>
</reference>
<protein>
    <submittedName>
        <fullName evidence="1">Uncharacterized protein</fullName>
    </submittedName>
</protein>
<sequence length="91" mass="10579">MPNTVWASVLHLQIDPLVWFGEIPLTRTTIFKAPIHHSRLHLSATETSSTGCMKDVWCHSISTEFPSTLSLELQAGQRYRWHCVNEFHWDF</sequence>
<organism evidence="1 2">
    <name type="scientific">Trichonephila clavata</name>
    <name type="common">Joro spider</name>
    <name type="synonym">Nephila clavata</name>
    <dbReference type="NCBI Taxonomy" id="2740835"/>
    <lineage>
        <taxon>Eukaryota</taxon>
        <taxon>Metazoa</taxon>
        <taxon>Ecdysozoa</taxon>
        <taxon>Arthropoda</taxon>
        <taxon>Chelicerata</taxon>
        <taxon>Arachnida</taxon>
        <taxon>Araneae</taxon>
        <taxon>Araneomorphae</taxon>
        <taxon>Entelegynae</taxon>
        <taxon>Araneoidea</taxon>
        <taxon>Nephilidae</taxon>
        <taxon>Trichonephila</taxon>
    </lineage>
</organism>
<keyword evidence="2" id="KW-1185">Reference proteome</keyword>
<gene>
    <name evidence="1" type="ORF">TNCT_501</name>
</gene>
<dbReference type="EMBL" id="BMAO01013014">
    <property type="protein sequence ID" value="GFQ85598.1"/>
    <property type="molecule type" value="Genomic_DNA"/>
</dbReference>
<name>A0A8X6FPJ1_TRICU</name>
<accession>A0A8X6FPJ1</accession>
<evidence type="ECO:0000313" key="1">
    <source>
        <dbReference type="EMBL" id="GFQ85598.1"/>
    </source>
</evidence>
<dbReference type="Proteomes" id="UP000887116">
    <property type="component" value="Unassembled WGS sequence"/>
</dbReference>